<sequence length="119" mass="13920">MISAYYEDQTFTKLSDRELNQGNYENCRFLNCDLANAHLYGFTFVDCLFDTCNLLLTDVSSTGLQNIRFKHCKLSGVNFGKADDFLFEVHFEDILRIVFWIMPFSIKRKTKRLFLPIAP</sequence>
<comment type="caution">
    <text evidence="1">The sequence shown here is derived from an EMBL/GenBank/DDBJ whole genome shotgun (WGS) entry which is preliminary data.</text>
</comment>
<dbReference type="EMBL" id="QGHA01000009">
    <property type="protein sequence ID" value="PWK74246.1"/>
    <property type="molecule type" value="Genomic_DNA"/>
</dbReference>
<accession>A0A316H492</accession>
<dbReference type="Proteomes" id="UP000245678">
    <property type="component" value="Unassembled WGS sequence"/>
</dbReference>
<dbReference type="Gene3D" id="2.160.20.80">
    <property type="entry name" value="E3 ubiquitin-protein ligase SopA"/>
    <property type="match status" value="1"/>
</dbReference>
<keyword evidence="2" id="KW-1185">Reference proteome</keyword>
<dbReference type="InterPro" id="IPR001646">
    <property type="entry name" value="5peptide_repeat"/>
</dbReference>
<name>A0A316H492_9SPHI</name>
<evidence type="ECO:0000313" key="2">
    <source>
        <dbReference type="Proteomes" id="UP000245678"/>
    </source>
</evidence>
<evidence type="ECO:0000313" key="1">
    <source>
        <dbReference type="EMBL" id="PWK74246.1"/>
    </source>
</evidence>
<reference evidence="1 2" key="1">
    <citation type="submission" date="2018-05" db="EMBL/GenBank/DDBJ databases">
        <title>Genomic Encyclopedia of Archaeal and Bacterial Type Strains, Phase II (KMG-II): from individual species to whole genera.</title>
        <authorList>
            <person name="Goeker M."/>
        </authorList>
    </citation>
    <scope>NUCLEOTIDE SEQUENCE [LARGE SCALE GENOMIC DNA]</scope>
    <source>
        <strain evidence="1 2">DSM 19975</strain>
    </source>
</reference>
<dbReference type="AlphaFoldDB" id="A0A316H492"/>
<dbReference type="SUPFAM" id="SSF141571">
    <property type="entry name" value="Pentapeptide repeat-like"/>
    <property type="match status" value="1"/>
</dbReference>
<organism evidence="1 2">
    <name type="scientific">Mucilaginibacter oryzae</name>
    <dbReference type="NCBI Taxonomy" id="468058"/>
    <lineage>
        <taxon>Bacteria</taxon>
        <taxon>Pseudomonadati</taxon>
        <taxon>Bacteroidota</taxon>
        <taxon>Sphingobacteriia</taxon>
        <taxon>Sphingobacteriales</taxon>
        <taxon>Sphingobacteriaceae</taxon>
        <taxon>Mucilaginibacter</taxon>
    </lineage>
</organism>
<dbReference type="Pfam" id="PF13599">
    <property type="entry name" value="Pentapeptide_4"/>
    <property type="match status" value="1"/>
</dbReference>
<dbReference type="RefSeq" id="WP_109609443.1">
    <property type="nucleotide sequence ID" value="NZ_QGHA01000009.1"/>
</dbReference>
<proteinExistence type="predicted"/>
<gene>
    <name evidence="1" type="ORF">LX99_04048</name>
</gene>
<protein>
    <submittedName>
        <fullName evidence="1">Pentapeptide repeat protein</fullName>
    </submittedName>
</protein>